<keyword evidence="2" id="KW-0472">Membrane</keyword>
<organism evidence="4 5">
    <name type="scientific">Mycoplasmoides gallisepticum</name>
    <name type="common">Mycoplasma gallisepticum</name>
    <dbReference type="NCBI Taxonomy" id="2096"/>
    <lineage>
        <taxon>Bacteria</taxon>
        <taxon>Bacillati</taxon>
        <taxon>Mycoplasmatota</taxon>
        <taxon>Mycoplasmoidales</taxon>
        <taxon>Mycoplasmoidaceae</taxon>
        <taxon>Mycoplasmoides</taxon>
    </lineage>
</organism>
<reference evidence="4 5" key="1">
    <citation type="submission" date="2016-06" db="EMBL/GenBank/DDBJ databases">
        <authorList>
            <person name="Ricketts C."/>
            <person name="Pickler L."/>
            <person name="Maurer J."/>
            <person name="Ayyampalayam S."/>
            <person name="Garcia M."/>
            <person name="Ferguson-Noel N.M."/>
        </authorList>
    </citation>
    <scope>NUCLEOTIDE SEQUENCE [LARGE SCALE GENOMIC DNA]</scope>
    <source>
        <strain evidence="4 5">K6356</strain>
    </source>
</reference>
<keyword evidence="2" id="KW-0812">Transmembrane</keyword>
<dbReference type="InterPro" id="IPR022116">
    <property type="entry name" value="P1_N"/>
</dbReference>
<dbReference type="RefSeq" id="WP_065165782.1">
    <property type="nucleotide sequence ID" value="NZ_CP044225.1"/>
</dbReference>
<gene>
    <name evidence="4" type="ORF">BAY36_01265</name>
</gene>
<evidence type="ECO:0000259" key="3">
    <source>
        <dbReference type="Pfam" id="PF12378"/>
    </source>
</evidence>
<sequence>MLRSKIKKLLFSSCALLLSVFLLLIFGQNKPLNTNNNLLIYDHQLKNQALSETIVNNGRIYRKSVEQFNALQQPGYISNNNFNGLKLANGGYIFISKDNDNMIYRTDLFYNTLWTYRFANDKQISRHVVEVAYDPYDPTTFYVLTVPRNNDYNASKAYANGSKDGFGIITKIKENLDRELDKRADFQSEIAIDPQALLNNIPSTWNSNPSFLSNTIGFTNNGKFIFSYNNYLANLANLIVYKQNIYLIGGNGNINPTISDRFQSLGIFRIDKNLNQVTGWPYAVLIGGWSQTRDSNFGVNLPIFQDAQFTYVIRGAIAGGGIISDTDQLQIGGSWSVGDHNVLSVTNREIPKVSNNSSNLQLLGTFRLNLSVLDSLGSFVSPTAFMPTTDLKRTNPNFLLVSGSQDFNFNNNNDLFNNQRELMVKSRLYRLDNTNFYHSVAGFSYGSVFGSFSMQFNDLTIIFDTNGTYTVIQPPLQLQRLFGFENNQYQWDNFVNSLSSANYNSLSQSQAGNTIIIFWSKKEQNVNNKVSTVYLIDNKDNGYRARIVPSINQSFLDQTQQISDNSSFGVYPISNVVSLNGIDDILVYLNSNNANFKALSLFKFSSDRAIERLIIDNNYQDPVATRTSYLGSGELLLNPENDDLFTFTVQELIEPYRGDFKIKDQYIDKFIKYTPGINNPRPDLVLLIKNDNLDLKTQSFRMESIVKNPLVNNYFETVPGLDFKYRYFGFGANPTWVFSFIVISSIAFFVPLVWLGIIFVLRFYGFSVRDYIQIQKRKQNNKKILSVFKAAIDDVEASDLISNIKNQSLVEKQYSELLNMIDLARYGHIKQQQEIYIYESSVVSENDKDDLWIRLLKIKLQLLQRYFIDQGIKCYRYNLKDHKEVFLNNPKLITHLKNTDFKLPVIMEHNDILHYGSYPTNKELASLFEINLNVLKKIDALTWQIVHSKNSYSFYNSPKFSNAYVEQMARKNVRRHKKG</sequence>
<comment type="caution">
    <text evidence="4">The sequence shown here is derived from an EMBL/GenBank/DDBJ whole genome shotgun (WGS) entry which is preliminary data.</text>
</comment>
<evidence type="ECO:0000313" key="4">
    <source>
        <dbReference type="EMBL" id="OBU78667.1"/>
    </source>
</evidence>
<comment type="similarity">
    <text evidence="1">Belongs to the adhesin P1 family.</text>
</comment>
<evidence type="ECO:0000313" key="5">
    <source>
        <dbReference type="Proteomes" id="UP000092188"/>
    </source>
</evidence>
<dbReference type="AlphaFoldDB" id="A0AB36DSV6"/>
<dbReference type="Pfam" id="PF12378">
    <property type="entry name" value="P1_N"/>
    <property type="match status" value="1"/>
</dbReference>
<evidence type="ECO:0000256" key="1">
    <source>
        <dbReference type="ARBA" id="ARBA00007914"/>
    </source>
</evidence>
<protein>
    <submittedName>
        <fullName evidence="4">CrmB</fullName>
    </submittedName>
</protein>
<dbReference type="Proteomes" id="UP000092188">
    <property type="component" value="Unassembled WGS sequence"/>
</dbReference>
<accession>A0AB36DSV6</accession>
<dbReference type="EMBL" id="MAGQ01000004">
    <property type="protein sequence ID" value="OBU78667.1"/>
    <property type="molecule type" value="Genomic_DNA"/>
</dbReference>
<dbReference type="GO" id="GO:0003677">
    <property type="term" value="F:DNA binding"/>
    <property type="evidence" value="ECO:0007669"/>
    <property type="project" value="InterPro"/>
</dbReference>
<proteinExistence type="inferred from homology"/>
<feature type="domain" description="Adhesin P1 N-terminal" evidence="3">
    <location>
        <begin position="79"/>
        <end position="319"/>
    </location>
</feature>
<dbReference type="GO" id="GO:0046685">
    <property type="term" value="P:response to arsenic-containing substance"/>
    <property type="evidence" value="ECO:0007669"/>
    <property type="project" value="InterPro"/>
</dbReference>
<dbReference type="GO" id="GO:0045892">
    <property type="term" value="P:negative regulation of DNA-templated transcription"/>
    <property type="evidence" value="ECO:0007669"/>
    <property type="project" value="InterPro"/>
</dbReference>
<dbReference type="Gene3D" id="3.40.30.10">
    <property type="entry name" value="Glutaredoxin"/>
    <property type="match status" value="1"/>
</dbReference>
<dbReference type="Pfam" id="PF06953">
    <property type="entry name" value="ArsD"/>
    <property type="match status" value="1"/>
</dbReference>
<evidence type="ECO:0000256" key="2">
    <source>
        <dbReference type="SAM" id="Phobius"/>
    </source>
</evidence>
<dbReference type="InterPro" id="IPR010712">
    <property type="entry name" value="Arsenical-R_ArsD"/>
</dbReference>
<keyword evidence="2" id="KW-1133">Transmembrane helix</keyword>
<feature type="transmembrane region" description="Helical" evidence="2">
    <location>
        <begin position="736"/>
        <end position="761"/>
    </location>
</feature>
<name>A0AB36DSV6_MYCGL</name>